<gene>
    <name evidence="4" type="ORF">NCTC12227_01176</name>
</gene>
<dbReference type="InterPro" id="IPR011250">
    <property type="entry name" value="OMP/PagP_B-barrel"/>
</dbReference>
<proteinExistence type="predicted"/>
<feature type="domain" description="Factor H binding protein-like C-terminal" evidence="3">
    <location>
        <begin position="174"/>
        <end position="271"/>
    </location>
</feature>
<keyword evidence="2" id="KW-0732">Signal</keyword>
<comment type="subcellular location">
    <subcellularLocation>
        <location evidence="1">Cell outer membrane</location>
    </subcellularLocation>
</comment>
<dbReference type="GO" id="GO:0009279">
    <property type="term" value="C:cell outer membrane"/>
    <property type="evidence" value="ECO:0007669"/>
    <property type="project" value="UniProtKB-SubCell"/>
</dbReference>
<dbReference type="RefSeq" id="WP_172594894.1">
    <property type="nucleotide sequence ID" value="NZ_LR134516.1"/>
</dbReference>
<dbReference type="AlphaFoldDB" id="A0A3S5BQ70"/>
<protein>
    <submittedName>
        <fullName evidence="4">Lipoprotein</fullName>
    </submittedName>
</protein>
<evidence type="ECO:0000256" key="1">
    <source>
        <dbReference type="ARBA" id="ARBA00004442"/>
    </source>
</evidence>
<dbReference type="SUPFAM" id="SSF56925">
    <property type="entry name" value="OMPA-like"/>
    <property type="match status" value="1"/>
</dbReference>
<reference evidence="4 5" key="1">
    <citation type="submission" date="2018-12" db="EMBL/GenBank/DDBJ databases">
        <authorList>
            <consortium name="Pathogen Informatics"/>
        </authorList>
    </citation>
    <scope>NUCLEOTIDE SEQUENCE [LARGE SCALE GENOMIC DNA]</scope>
    <source>
        <strain evidence="4 5">NCTC12227</strain>
    </source>
</reference>
<sequence>MKKMAIYCAASMFLLAACGGSGGGNSISTGATETVKQKYSSFKIPNQENEVVETSRSALNGQITLREVVTKNYLITIDGKKYKSNQAVDISSLPEGLHTKPFKAQVTLEERIDGRKTGESVLNNEGDLRLYKQAHSIIVSSYIKKQYGADSKEAETVNEFLLGDIQGQVTPFNQLPSSNKFTYTGDAFTGDAQGKLTYTADFDRKEGHGKISGFQEFGEITLEKAKIKEITDPRFKGGAELEGIASSAKLGKGSYAAGFFGPKAEEIAGSVELTKPADSDLTESEDLGIVFGGKR</sequence>
<dbReference type="KEGG" id="nani:NCTC12227_01176"/>
<accession>A0A3S5BQ70</accession>
<dbReference type="EMBL" id="LR134516">
    <property type="protein sequence ID" value="VEJ21438.1"/>
    <property type="molecule type" value="Genomic_DNA"/>
</dbReference>
<keyword evidence="4" id="KW-0449">Lipoprotein</keyword>
<organism evidence="4 5">
    <name type="scientific">Neisseria animaloris</name>
    <dbReference type="NCBI Taxonomy" id="326522"/>
    <lineage>
        <taxon>Bacteria</taxon>
        <taxon>Pseudomonadati</taxon>
        <taxon>Pseudomonadota</taxon>
        <taxon>Betaproteobacteria</taxon>
        <taxon>Neisseriales</taxon>
        <taxon>Neisseriaceae</taxon>
        <taxon>Neisseria</taxon>
    </lineage>
</organism>
<dbReference type="Pfam" id="PF08794">
    <property type="entry name" value="FHBP_C"/>
    <property type="match status" value="1"/>
</dbReference>
<dbReference type="Proteomes" id="UP000268229">
    <property type="component" value="Chromosome"/>
</dbReference>
<evidence type="ECO:0000313" key="4">
    <source>
        <dbReference type="EMBL" id="VEJ21438.1"/>
    </source>
</evidence>
<feature type="chain" id="PRO_5018568585" evidence="2">
    <location>
        <begin position="24"/>
        <end position="295"/>
    </location>
</feature>
<evidence type="ECO:0000313" key="5">
    <source>
        <dbReference type="Proteomes" id="UP000268229"/>
    </source>
</evidence>
<dbReference type="InterPro" id="IPR014902">
    <property type="entry name" value="FHBP-like_C"/>
</dbReference>
<keyword evidence="5" id="KW-1185">Reference proteome</keyword>
<dbReference type="Gene3D" id="2.40.160.90">
    <property type="match status" value="1"/>
</dbReference>
<evidence type="ECO:0000259" key="3">
    <source>
        <dbReference type="Pfam" id="PF08794"/>
    </source>
</evidence>
<dbReference type="Gene3D" id="2.60.40.1980">
    <property type="match status" value="1"/>
</dbReference>
<dbReference type="PROSITE" id="PS51257">
    <property type="entry name" value="PROKAR_LIPOPROTEIN"/>
    <property type="match status" value="1"/>
</dbReference>
<feature type="signal peptide" evidence="2">
    <location>
        <begin position="1"/>
        <end position="23"/>
    </location>
</feature>
<evidence type="ECO:0000256" key="2">
    <source>
        <dbReference type="SAM" id="SignalP"/>
    </source>
</evidence>
<name>A0A3S5BQ70_9NEIS</name>